<feature type="region of interest" description="Disordered" evidence="1">
    <location>
        <begin position="1724"/>
        <end position="1745"/>
    </location>
</feature>
<feature type="compositionally biased region" description="Low complexity" evidence="1">
    <location>
        <begin position="1298"/>
        <end position="1320"/>
    </location>
</feature>
<feature type="compositionally biased region" description="Acidic residues" evidence="1">
    <location>
        <begin position="474"/>
        <end position="491"/>
    </location>
</feature>
<feature type="region of interest" description="Disordered" evidence="1">
    <location>
        <begin position="962"/>
        <end position="988"/>
    </location>
</feature>
<feature type="region of interest" description="Disordered" evidence="1">
    <location>
        <begin position="1298"/>
        <end position="1380"/>
    </location>
</feature>
<feature type="compositionally biased region" description="Polar residues" evidence="1">
    <location>
        <begin position="1921"/>
        <end position="1930"/>
    </location>
</feature>
<accession>A0A388LUS2</accession>
<feature type="region of interest" description="Disordered" evidence="1">
    <location>
        <begin position="267"/>
        <end position="297"/>
    </location>
</feature>
<feature type="region of interest" description="Disordered" evidence="1">
    <location>
        <begin position="94"/>
        <end position="122"/>
    </location>
</feature>
<feature type="compositionally biased region" description="Gly residues" evidence="1">
    <location>
        <begin position="1733"/>
        <end position="1745"/>
    </location>
</feature>
<evidence type="ECO:0000256" key="1">
    <source>
        <dbReference type="SAM" id="MobiDB-lite"/>
    </source>
</evidence>
<feature type="region of interest" description="Disordered" evidence="1">
    <location>
        <begin position="225"/>
        <end position="250"/>
    </location>
</feature>
<evidence type="ECO:0000313" key="4">
    <source>
        <dbReference type="Proteomes" id="UP000265515"/>
    </source>
</evidence>
<feature type="compositionally biased region" description="Polar residues" evidence="1">
    <location>
        <begin position="226"/>
        <end position="244"/>
    </location>
</feature>
<feature type="compositionally biased region" description="Acidic residues" evidence="1">
    <location>
        <begin position="323"/>
        <end position="332"/>
    </location>
</feature>
<sequence length="2005" mass="216128">MSEQGGGGGGGGGGGRVAVEDRRCGMLSFSPGMADIDVVPVACLPLVKPQPGFICGTLPVPTDGGSYADLVRNKTPPTTVVRDRESIPRCKFLPTETDLNDAPPNLLEGEGNPSQLDPEREADDWSNGGYLRHPLARSGEALAVSGLARYGDEVDVIAPAEILKQIFKTPYSKARVSVAVHRVGRTLILNSGPDVGANEKAARRKRGQASAAERALFSNFIHHSVHTPSASTTGPPSQESSSFHGINGFSEPIPDCLERESCHGKAQLDGCDDSAVQQSSPKEGRPYGLADPNCDVGTLHSHAERMVQRERGERQGPASQYGDAEEQSDQQCEEDIVVNSGRDVDLAPPVVSLNGTEESVLRNVAEERVFGTSDLSERQGQDAGCHFTVGGAESGPVRGYLPPQGYVREIDRSGGDRVMLSGGKWPRKKKGVDRGMGRRGKRKGSLGRAQIGNGGPHIVGAVVDERAGSKAEECGGEEEEGDNDKGEEETGAEGGRGREREDPRLEGFSRVLFWQFEELRLLLGSDLLLFSNERHAAVSLHLLELEHQATPITWLDAWLDNVMASVPELAVCYHRKGVVQGYELLKTDDILLLKGLTGDGRVSFHPHVVQKNASSVLQFLQENCTRDPGTYWLFKNSGEDLMQLFDLSMMSTRGSPPTSPSAESESLDDFTTRKKGKKNRYSLPLAMLCYRLAKRLSLSKDPLDKRKCANLFAKCVDLIDEEEQPCVRATAHEEAARLMLACCNEPSLARQSLPSCVPEDSAQADLHTTALQLSPLLPAASDCVVVLGQRGGGGGSGEHGHRMKSKIGQRAVKVLPSGSSTSTSVAVTLKYAEGERGMPEQPSQAYESAMEKFEQIAQAVENQNAHEVETYLSTSCNDSWGSVDGEKPMKQHSVDEVASSFINKSLVLDVKPTSRLAEWESVSPDLPEVCTAKEESQDFGDGKDICHAIIPSSGPPRWAAALIPDLGGKRSSGQQDEEDSQSGGGLARHVSWSQTHYMSKWLSVPTDAVSAHLAAIHHLSQAIKVLRWQRQVVEERRKAKAGGEVVDGECTVKEVTARRSKGSSEFLALCLCGESACAPSACSKETTQKMERKVLQLIRLLGESYLALAQAYQSDGQLGRALRAAELAGLVCGPLQEMDKHPLCLQAWIRGKKGAGKPYYQGMRLPCKRFEKKEMDGAANSALALSLSSSFCKGKGVVSGKEGRGGSRGGSDEALSFWKGQFWGSLWAFVGDIYVEVQQTMSEGDLPCHQDGSNSGELTIEDEVVKEVKRLKKKSGPPGSGCSSCSLTGCSCLSDRASSGRSASVSGSSGSREGSVTVGILRRHSRRRHIRKGRSEKEFDDDDDDDQDEDEDEEVSVERVTGSKQAKTVSAGGNRGADRRMHKTDKNLESAQQGHGQGDGERVIVGDEDDRANKPCNGGDACFGRQVTLDWRVNLTAADECYAAAVMAVSELPECREEWELALRKRGWTCNELGRRWLVAGERELAEQAFRSAIVAFRAVGDVTNEVLVHCNLGHARRAAAEKAVSELQEAANHKEEERGSQVAEGDEGEESMSTRVWMEGKWKQASAMNVTALYGEALGHYCAARKALLLVGDGVEKSFGGVWNEVHTQMAHTYLRLGMFLAAESRLLGTGATGRQPDNGSKEGASCDRDKGRMSALGGVREEHWDFIRRLDGLSPKEAITKAIVLYESLGKSRTQEAAYASYQLASYHRDCCMAAIPLRTDTKGKDRSHRGGGGGGGGGGGIGAGRKVQAVPSYGSKFSGNNARDGEEALGTVRSWQLARRYAALAEVHWQKALEVYRPHLHPDMFAGILIDMSALCLACAPHTYPNDMLDAALAHLLDARHAFTSAVQRTGKGKREIGAIVHDGDRVLNNSGDTEGKQTSQEVIGRLHAQLLKVLRQMLATAITTSNKAVVFQTAGSPTAGSNSTIGENGKHRGTAAAGAGGDATRGRGLAAVSTGGAVTSCEATRREKDCQRLREMYRRALKLGIAIDLGDLHRIWTSAEP</sequence>
<dbReference type="GO" id="GO:0045893">
    <property type="term" value="P:positive regulation of DNA-templated transcription"/>
    <property type="evidence" value="ECO:0007669"/>
    <property type="project" value="TreeGrafter"/>
</dbReference>
<feature type="region of interest" description="Disordered" evidence="1">
    <location>
        <begin position="1921"/>
        <end position="1949"/>
    </location>
</feature>
<feature type="region of interest" description="Disordered" evidence="1">
    <location>
        <begin position="309"/>
        <end position="332"/>
    </location>
</feature>
<comment type="caution">
    <text evidence="3">The sequence shown here is derived from an EMBL/GenBank/DDBJ whole genome shotgun (WGS) entry which is preliminary data.</text>
</comment>
<feature type="compositionally biased region" description="Basic and acidic residues" evidence="1">
    <location>
        <begin position="463"/>
        <end position="473"/>
    </location>
</feature>
<dbReference type="Gene3D" id="1.25.40.10">
    <property type="entry name" value="Tetratricopeptide repeat domain"/>
    <property type="match status" value="1"/>
</dbReference>
<dbReference type="EMBL" id="BFEA01000546">
    <property type="protein sequence ID" value="GBG86068.1"/>
    <property type="molecule type" value="Genomic_DNA"/>
</dbReference>
<dbReference type="PANTHER" id="PTHR15000">
    <property type="entry name" value="ERYTHROID DIFFERENTIATION-RELATED FACTOR 1"/>
    <property type="match status" value="1"/>
</dbReference>
<feature type="compositionally biased region" description="Basic residues" evidence="1">
    <location>
        <begin position="1321"/>
        <end position="1334"/>
    </location>
</feature>
<feature type="region of interest" description="Disordered" evidence="1">
    <location>
        <begin position="1527"/>
        <end position="1552"/>
    </location>
</feature>
<feature type="region of interest" description="Disordered" evidence="1">
    <location>
        <begin position="1632"/>
        <end position="1652"/>
    </location>
</feature>
<dbReference type="Gramene" id="GBG86068">
    <property type="protein sequence ID" value="GBG86068"/>
    <property type="gene ID" value="CBR_g40969"/>
</dbReference>
<dbReference type="Proteomes" id="UP000265515">
    <property type="component" value="Unassembled WGS sequence"/>
</dbReference>
<evidence type="ECO:0000259" key="2">
    <source>
        <dbReference type="Pfam" id="PF23788"/>
    </source>
</evidence>
<feature type="domain" description="EDRF1 N-terminal" evidence="2">
    <location>
        <begin position="507"/>
        <end position="738"/>
    </location>
</feature>
<feature type="region of interest" description="Disordered" evidence="1">
    <location>
        <begin position="415"/>
        <end position="501"/>
    </location>
</feature>
<dbReference type="InterPro" id="IPR056582">
    <property type="entry name" value="EDRF1_N"/>
</dbReference>
<feature type="domain" description="EDRF1 N-terminal" evidence="2">
    <location>
        <begin position="143"/>
        <end position="190"/>
    </location>
</feature>
<dbReference type="OrthoDB" id="419432at2759"/>
<dbReference type="InterPro" id="IPR011990">
    <property type="entry name" value="TPR-like_helical_dom_sf"/>
</dbReference>
<reference evidence="3 4" key="1">
    <citation type="journal article" date="2018" name="Cell">
        <title>The Chara Genome: Secondary Complexity and Implications for Plant Terrestrialization.</title>
        <authorList>
            <person name="Nishiyama T."/>
            <person name="Sakayama H."/>
            <person name="Vries J.D."/>
            <person name="Buschmann H."/>
            <person name="Saint-Marcoux D."/>
            <person name="Ullrich K.K."/>
            <person name="Haas F.B."/>
            <person name="Vanderstraeten L."/>
            <person name="Becker D."/>
            <person name="Lang D."/>
            <person name="Vosolsobe S."/>
            <person name="Rombauts S."/>
            <person name="Wilhelmsson P.K.I."/>
            <person name="Janitza P."/>
            <person name="Kern R."/>
            <person name="Heyl A."/>
            <person name="Rumpler F."/>
            <person name="Villalobos L.I.A.C."/>
            <person name="Clay J.M."/>
            <person name="Skokan R."/>
            <person name="Toyoda A."/>
            <person name="Suzuki Y."/>
            <person name="Kagoshima H."/>
            <person name="Schijlen E."/>
            <person name="Tajeshwar N."/>
            <person name="Catarino B."/>
            <person name="Hetherington A.J."/>
            <person name="Saltykova A."/>
            <person name="Bonnot C."/>
            <person name="Breuninger H."/>
            <person name="Symeonidi A."/>
            <person name="Radhakrishnan G.V."/>
            <person name="Van Nieuwerburgh F."/>
            <person name="Deforce D."/>
            <person name="Chang C."/>
            <person name="Karol K.G."/>
            <person name="Hedrich R."/>
            <person name="Ulvskov P."/>
            <person name="Glockner G."/>
            <person name="Delwiche C.F."/>
            <person name="Petrasek J."/>
            <person name="Van de Peer Y."/>
            <person name="Friml J."/>
            <person name="Beilby M."/>
            <person name="Dolan L."/>
            <person name="Kohara Y."/>
            <person name="Sugano S."/>
            <person name="Fujiyama A."/>
            <person name="Delaux P.-M."/>
            <person name="Quint M."/>
            <person name="TheiBen G."/>
            <person name="Hagemann M."/>
            <person name="Harholt J."/>
            <person name="Dunand C."/>
            <person name="Zachgo S."/>
            <person name="Langdale J."/>
            <person name="Maumus F."/>
            <person name="Straeten D.V.D."/>
            <person name="Gould S.B."/>
            <person name="Rensing S.A."/>
        </authorList>
    </citation>
    <scope>NUCLEOTIDE SEQUENCE [LARGE SCALE GENOMIC DNA]</scope>
    <source>
        <strain evidence="3 4">S276</strain>
    </source>
</reference>
<feature type="region of interest" description="Disordered" evidence="1">
    <location>
        <begin position="651"/>
        <end position="675"/>
    </location>
</feature>
<dbReference type="Pfam" id="PF23788">
    <property type="entry name" value="EDRF1_N"/>
    <property type="match status" value="2"/>
</dbReference>
<keyword evidence="4" id="KW-1185">Reference proteome</keyword>
<gene>
    <name evidence="3" type="ORF">CBR_g40969</name>
</gene>
<feature type="compositionally biased region" description="Acidic residues" evidence="1">
    <location>
        <begin position="1338"/>
        <end position="1355"/>
    </location>
</feature>
<name>A0A388LUS2_CHABU</name>
<evidence type="ECO:0000313" key="3">
    <source>
        <dbReference type="EMBL" id="GBG86068.1"/>
    </source>
</evidence>
<protein>
    <recommendedName>
        <fullName evidence="2">EDRF1 N-terminal domain-containing protein</fullName>
    </recommendedName>
</protein>
<organism evidence="3 4">
    <name type="scientific">Chara braunii</name>
    <name type="common">Braun's stonewort</name>
    <dbReference type="NCBI Taxonomy" id="69332"/>
    <lineage>
        <taxon>Eukaryota</taxon>
        <taxon>Viridiplantae</taxon>
        <taxon>Streptophyta</taxon>
        <taxon>Charophyceae</taxon>
        <taxon>Charales</taxon>
        <taxon>Characeae</taxon>
        <taxon>Chara</taxon>
    </lineage>
</organism>
<proteinExistence type="predicted"/>
<dbReference type="PANTHER" id="PTHR15000:SF1">
    <property type="entry name" value="ERYTHROID DIFFERENTIATION-RELATED FACTOR 1"/>
    <property type="match status" value="1"/>
</dbReference>
<feature type="compositionally biased region" description="Basic residues" evidence="1">
    <location>
        <begin position="425"/>
        <end position="445"/>
    </location>
</feature>